<comment type="function">
    <text evidence="2">Catalyzes the reduction of dTDP-6-deoxy-L-lyxo-4-hexulose to yield dTDP-L-rhamnose.</text>
</comment>
<evidence type="ECO:0000313" key="4">
    <source>
        <dbReference type="EMBL" id="MCX7444768.1"/>
    </source>
</evidence>
<evidence type="ECO:0000313" key="5">
    <source>
        <dbReference type="Proteomes" id="UP001081709"/>
    </source>
</evidence>
<reference evidence="4" key="1">
    <citation type="submission" date="2022-11" db="EMBL/GenBank/DDBJ databases">
        <title>Corynebacterium sp. isolated from Penguins.</title>
        <authorList>
            <person name="Sedlar K."/>
            <person name="Svec P."/>
        </authorList>
    </citation>
    <scope>NUCLEOTIDE SEQUENCE</scope>
    <source>
        <strain evidence="4">P7003</strain>
    </source>
</reference>
<dbReference type="InterPro" id="IPR005913">
    <property type="entry name" value="dTDP_dehydrorham_reduct"/>
</dbReference>
<proteinExistence type="inferred from homology"/>
<keyword evidence="2 4" id="KW-0560">Oxidoreductase</keyword>
<dbReference type="EMBL" id="JAPMKV010000003">
    <property type="protein sequence ID" value="MCX7444768.1"/>
    <property type="molecule type" value="Genomic_DNA"/>
</dbReference>
<protein>
    <recommendedName>
        <fullName evidence="2">dTDP-4-dehydrorhamnose reductase</fullName>
        <ecNumber evidence="2">1.1.1.133</ecNumber>
    </recommendedName>
</protein>
<keyword evidence="5" id="KW-1185">Reference proteome</keyword>
<evidence type="ECO:0000256" key="2">
    <source>
        <dbReference type="RuleBase" id="RU364082"/>
    </source>
</evidence>
<keyword evidence="2" id="KW-0521">NADP</keyword>
<dbReference type="PANTHER" id="PTHR10491">
    <property type="entry name" value="DTDP-4-DEHYDRORHAMNOSE REDUCTASE"/>
    <property type="match status" value="1"/>
</dbReference>
<name>A0ABT3WVB6_9CORY</name>
<evidence type="ECO:0000259" key="3">
    <source>
        <dbReference type="Pfam" id="PF04321"/>
    </source>
</evidence>
<gene>
    <name evidence="4" type="primary">rfbD</name>
    <name evidence="4" type="ORF">OS125_05865</name>
</gene>
<comment type="caution">
    <text evidence="4">The sequence shown here is derived from an EMBL/GenBank/DDBJ whole genome shotgun (WGS) entry which is preliminary data.</text>
</comment>
<comment type="pathway">
    <text evidence="2">Carbohydrate biosynthesis; dTDP-L-rhamnose biosynthesis.</text>
</comment>
<dbReference type="InterPro" id="IPR029903">
    <property type="entry name" value="RmlD-like-bd"/>
</dbReference>
<dbReference type="Gene3D" id="3.40.50.720">
    <property type="entry name" value="NAD(P)-binding Rossmann-like Domain"/>
    <property type="match status" value="1"/>
</dbReference>
<dbReference type="PANTHER" id="PTHR10491:SF4">
    <property type="entry name" value="METHIONINE ADENOSYLTRANSFERASE 2 SUBUNIT BETA"/>
    <property type="match status" value="1"/>
</dbReference>
<dbReference type="RefSeq" id="WP_267186458.1">
    <property type="nucleotide sequence ID" value="NZ_JAPMKV010000003.1"/>
</dbReference>
<dbReference type="CDD" id="cd05254">
    <property type="entry name" value="dTDP_HR_like_SDR_e"/>
    <property type="match status" value="1"/>
</dbReference>
<dbReference type="EC" id="1.1.1.133" evidence="2"/>
<organism evidence="4 5">
    <name type="scientific">Corynebacterium pygosceleis</name>
    <dbReference type="NCBI Taxonomy" id="2800406"/>
    <lineage>
        <taxon>Bacteria</taxon>
        <taxon>Bacillati</taxon>
        <taxon>Actinomycetota</taxon>
        <taxon>Actinomycetes</taxon>
        <taxon>Mycobacteriales</taxon>
        <taxon>Corynebacteriaceae</taxon>
        <taxon>Corynebacterium</taxon>
    </lineage>
</organism>
<dbReference type="Pfam" id="PF04321">
    <property type="entry name" value="RmlD_sub_bind"/>
    <property type="match status" value="1"/>
</dbReference>
<feature type="domain" description="RmlD-like substrate binding" evidence="3">
    <location>
        <begin position="1"/>
        <end position="291"/>
    </location>
</feature>
<dbReference type="Gene3D" id="3.90.25.10">
    <property type="entry name" value="UDP-galactose 4-epimerase, domain 1"/>
    <property type="match status" value="1"/>
</dbReference>
<dbReference type="Proteomes" id="UP001081709">
    <property type="component" value="Unassembled WGS sequence"/>
</dbReference>
<dbReference type="NCBIfam" id="TIGR01214">
    <property type="entry name" value="rmlD"/>
    <property type="match status" value="1"/>
</dbReference>
<evidence type="ECO:0000256" key="1">
    <source>
        <dbReference type="ARBA" id="ARBA00010944"/>
    </source>
</evidence>
<comment type="similarity">
    <text evidence="1 2">Belongs to the dTDP-4-dehydrorhamnose reductase family.</text>
</comment>
<dbReference type="SUPFAM" id="SSF51735">
    <property type="entry name" value="NAD(P)-binding Rossmann-fold domains"/>
    <property type="match status" value="1"/>
</dbReference>
<dbReference type="InterPro" id="IPR036291">
    <property type="entry name" value="NAD(P)-bd_dom_sf"/>
</dbReference>
<sequence>MDVAVTGSSGQVASALKLTVPDGVRVRWLDRRGLDVTSELDVGASAALAGVDAVINTAAFTDVDAAEDPARRDEVEALNVRAPELLARRCAETGARFIHLSTDYVFGATGGADHVPLSVDAPTVPDSVYGITKLAGERAARAVAENGDARVTVVRTAWVHSGAMLPDHRDFVGTMMRLAAGEGPVRVVDDQIGNPTYAVDLARGLWRLVADGSAPDGVLHAVGSGHTSWFGLARQVFTEAGADPGRVEPCSSAEFPRPAPRPAWSVLDTEAWCALGYGELPEWRSGVARAVGARL</sequence>
<dbReference type="GO" id="GO:0008831">
    <property type="term" value="F:dTDP-4-dehydrorhamnose reductase activity"/>
    <property type="evidence" value="ECO:0007669"/>
    <property type="project" value="UniProtKB-EC"/>
</dbReference>
<accession>A0ABT3WVB6</accession>